<reference evidence="4" key="1">
    <citation type="submission" date="2010-07" db="EMBL/GenBank/DDBJ databases">
        <title>The genome sequence of Gaeumannomyces graminis var. tritici strain R3-111a-1.</title>
        <authorList>
            <consortium name="The Broad Institute Genome Sequencing Platform"/>
            <person name="Ma L.-J."/>
            <person name="Dead R."/>
            <person name="Young S."/>
            <person name="Zeng Q."/>
            <person name="Koehrsen M."/>
            <person name="Alvarado L."/>
            <person name="Berlin A."/>
            <person name="Chapman S.B."/>
            <person name="Chen Z."/>
            <person name="Freedman E."/>
            <person name="Gellesch M."/>
            <person name="Goldberg J."/>
            <person name="Griggs A."/>
            <person name="Gujja S."/>
            <person name="Heilman E.R."/>
            <person name="Heiman D."/>
            <person name="Hepburn T."/>
            <person name="Howarth C."/>
            <person name="Jen D."/>
            <person name="Larson L."/>
            <person name="Mehta T."/>
            <person name="Neiman D."/>
            <person name="Pearson M."/>
            <person name="Roberts A."/>
            <person name="Saif S."/>
            <person name="Shea T."/>
            <person name="Shenoy N."/>
            <person name="Sisk P."/>
            <person name="Stolte C."/>
            <person name="Sykes S."/>
            <person name="Walk T."/>
            <person name="White J."/>
            <person name="Yandava C."/>
            <person name="Haas B."/>
            <person name="Nusbaum C."/>
            <person name="Birren B."/>
        </authorList>
    </citation>
    <scope>NUCLEOTIDE SEQUENCE [LARGE SCALE GENOMIC DNA]</scope>
    <source>
        <strain evidence="4">R3-111a-1</strain>
    </source>
</reference>
<gene>
    <name evidence="3" type="primary">20343279</name>
    <name evidence="2" type="ORF">GGTG_02821</name>
</gene>
<evidence type="ECO:0000313" key="2">
    <source>
        <dbReference type="EMBL" id="EJT77716.1"/>
    </source>
</evidence>
<reference evidence="2" key="3">
    <citation type="submission" date="2010-09" db="EMBL/GenBank/DDBJ databases">
        <title>Annotation of Gaeumannomyces graminis var. tritici R3-111a-1.</title>
        <authorList>
            <consortium name="The Broad Institute Genome Sequencing Platform"/>
            <person name="Ma L.-J."/>
            <person name="Dead R."/>
            <person name="Young S.K."/>
            <person name="Zeng Q."/>
            <person name="Gargeya S."/>
            <person name="Fitzgerald M."/>
            <person name="Haas B."/>
            <person name="Abouelleil A."/>
            <person name="Alvarado L."/>
            <person name="Arachchi H.M."/>
            <person name="Berlin A."/>
            <person name="Brown A."/>
            <person name="Chapman S.B."/>
            <person name="Chen Z."/>
            <person name="Dunbar C."/>
            <person name="Freedman E."/>
            <person name="Gearin G."/>
            <person name="Gellesch M."/>
            <person name="Goldberg J."/>
            <person name="Griggs A."/>
            <person name="Gujja S."/>
            <person name="Heiman D."/>
            <person name="Howarth C."/>
            <person name="Larson L."/>
            <person name="Lui A."/>
            <person name="MacDonald P.J.P."/>
            <person name="Mehta T."/>
            <person name="Montmayeur A."/>
            <person name="Murphy C."/>
            <person name="Neiman D."/>
            <person name="Pearson M."/>
            <person name="Priest M."/>
            <person name="Roberts A."/>
            <person name="Saif S."/>
            <person name="Shea T."/>
            <person name="Shenoy N."/>
            <person name="Sisk P."/>
            <person name="Stolte C."/>
            <person name="Sykes S."/>
            <person name="Yandava C."/>
            <person name="Wortman J."/>
            <person name="Nusbaum C."/>
            <person name="Birren B."/>
        </authorList>
    </citation>
    <scope>NUCLEOTIDE SEQUENCE</scope>
    <source>
        <strain evidence="2">R3-111a-1</strain>
    </source>
</reference>
<reference evidence="2" key="2">
    <citation type="submission" date="2010-07" db="EMBL/GenBank/DDBJ databases">
        <authorList>
            <consortium name="The Broad Institute Genome Sequencing Platform"/>
            <consortium name="Broad Institute Genome Sequencing Center for Infectious Disease"/>
            <person name="Ma L.-J."/>
            <person name="Dead R."/>
            <person name="Young S."/>
            <person name="Zeng Q."/>
            <person name="Koehrsen M."/>
            <person name="Alvarado L."/>
            <person name="Berlin A."/>
            <person name="Chapman S.B."/>
            <person name="Chen Z."/>
            <person name="Freedman E."/>
            <person name="Gellesch M."/>
            <person name="Goldberg J."/>
            <person name="Griggs A."/>
            <person name="Gujja S."/>
            <person name="Heilman E.R."/>
            <person name="Heiman D."/>
            <person name="Hepburn T."/>
            <person name="Howarth C."/>
            <person name="Jen D."/>
            <person name="Larson L."/>
            <person name="Mehta T."/>
            <person name="Neiman D."/>
            <person name="Pearson M."/>
            <person name="Roberts A."/>
            <person name="Saif S."/>
            <person name="Shea T."/>
            <person name="Shenoy N."/>
            <person name="Sisk P."/>
            <person name="Stolte C."/>
            <person name="Sykes S."/>
            <person name="Walk T."/>
            <person name="White J."/>
            <person name="Yandava C."/>
            <person name="Haas B."/>
            <person name="Nusbaum C."/>
            <person name="Birren B."/>
        </authorList>
    </citation>
    <scope>NUCLEOTIDE SEQUENCE</scope>
    <source>
        <strain evidence="2">R3-111a-1</strain>
    </source>
</reference>
<dbReference type="EMBL" id="GL385396">
    <property type="protein sequence ID" value="EJT77716.1"/>
    <property type="molecule type" value="Genomic_DNA"/>
</dbReference>
<name>J3NNG5_GAET3</name>
<dbReference type="RefSeq" id="XP_009218861.1">
    <property type="nucleotide sequence ID" value="XM_009220597.1"/>
</dbReference>
<evidence type="ECO:0000256" key="1">
    <source>
        <dbReference type="SAM" id="MobiDB-lite"/>
    </source>
</evidence>
<reference evidence="3" key="5">
    <citation type="submission" date="2018-04" db="UniProtKB">
        <authorList>
            <consortium name="EnsemblFungi"/>
        </authorList>
    </citation>
    <scope>IDENTIFICATION</scope>
    <source>
        <strain evidence="3">R3-111a-1</strain>
    </source>
</reference>
<reference evidence="3" key="4">
    <citation type="journal article" date="2015" name="G3 (Bethesda)">
        <title>Genome sequences of three phytopathogenic species of the Magnaporthaceae family of fungi.</title>
        <authorList>
            <person name="Okagaki L.H."/>
            <person name="Nunes C.C."/>
            <person name="Sailsbery J."/>
            <person name="Clay B."/>
            <person name="Brown D."/>
            <person name="John T."/>
            <person name="Oh Y."/>
            <person name="Young N."/>
            <person name="Fitzgerald M."/>
            <person name="Haas B.J."/>
            <person name="Zeng Q."/>
            <person name="Young S."/>
            <person name="Adiconis X."/>
            <person name="Fan L."/>
            <person name="Levin J.Z."/>
            <person name="Mitchell T.K."/>
            <person name="Okubara P.A."/>
            <person name="Farman M.L."/>
            <person name="Kohn L.M."/>
            <person name="Birren B."/>
            <person name="Ma L.-J."/>
            <person name="Dean R.A."/>
        </authorList>
    </citation>
    <scope>NUCLEOTIDE SEQUENCE</scope>
    <source>
        <strain evidence="3">R3-111a-1</strain>
    </source>
</reference>
<protein>
    <submittedName>
        <fullName evidence="2 3">Uncharacterized protein</fullName>
    </submittedName>
</protein>
<evidence type="ECO:0000313" key="4">
    <source>
        <dbReference type="Proteomes" id="UP000006039"/>
    </source>
</evidence>
<accession>J3NNG5</accession>
<dbReference type="HOGENOM" id="CLU_1475247_0_0_1"/>
<dbReference type="EnsemblFungi" id="EJT77716">
    <property type="protein sequence ID" value="EJT77716"/>
    <property type="gene ID" value="GGTG_02821"/>
</dbReference>
<dbReference type="Proteomes" id="UP000006039">
    <property type="component" value="Unassembled WGS sequence"/>
</dbReference>
<keyword evidence="4" id="KW-1185">Reference proteome</keyword>
<organism evidence="2">
    <name type="scientific">Gaeumannomyces tritici (strain R3-111a-1)</name>
    <name type="common">Wheat and barley take-all root rot fungus</name>
    <name type="synonym">Gaeumannomyces graminis var. tritici</name>
    <dbReference type="NCBI Taxonomy" id="644352"/>
    <lineage>
        <taxon>Eukaryota</taxon>
        <taxon>Fungi</taxon>
        <taxon>Dikarya</taxon>
        <taxon>Ascomycota</taxon>
        <taxon>Pezizomycotina</taxon>
        <taxon>Sordariomycetes</taxon>
        <taxon>Sordariomycetidae</taxon>
        <taxon>Magnaporthales</taxon>
        <taxon>Magnaporthaceae</taxon>
        <taxon>Gaeumannomyces</taxon>
    </lineage>
</organism>
<dbReference type="GeneID" id="20343279"/>
<sequence>MEDSRVHATNVASAGGSSMHVDLPKSSRRFRLDIGAKRLKWNHGLARLSFFLERPDSRGRPLTWTTMHPAVHWVWKRACAAQCWDAHRPEPVCHCASLPPTYYGAGPGFSSRLHAGARGQNLVGHVWHASAELAFPPYGKRRIGTWPTYPTLQSIAGSYVFSATTLSQGCLPLYLMTRPWGRP</sequence>
<dbReference type="AlphaFoldDB" id="J3NNG5"/>
<feature type="region of interest" description="Disordered" evidence="1">
    <location>
        <begin position="1"/>
        <end position="20"/>
    </location>
</feature>
<dbReference type="VEuPathDB" id="FungiDB:GGTG_02821"/>
<proteinExistence type="predicted"/>
<evidence type="ECO:0000313" key="3">
    <source>
        <dbReference type="EnsemblFungi" id="EJT77716"/>
    </source>
</evidence>